<dbReference type="PANTHER" id="PTHR33376">
    <property type="match status" value="1"/>
</dbReference>
<reference evidence="3 4" key="1">
    <citation type="submission" date="2006-02" db="EMBL/GenBank/DDBJ databases">
        <authorList>
            <person name="Pinhassi J."/>
            <person name="Pedros-Alio C."/>
            <person name="Ferriera S."/>
            <person name="Johnson J."/>
            <person name="Kravitz S."/>
            <person name="Halpern A."/>
            <person name="Remington K."/>
            <person name="Beeson K."/>
            <person name="Tran B."/>
            <person name="Rogers Y.-H."/>
            <person name="Friedman R."/>
            <person name="Venter J.C."/>
        </authorList>
    </citation>
    <scope>NUCLEOTIDE SEQUENCE [LARGE SCALE GENOMIC DNA]</scope>
    <source>
        <strain evidence="3 4">MED297</strain>
    </source>
</reference>
<dbReference type="PANTHER" id="PTHR33376:SF4">
    <property type="entry name" value="SIALIC ACID-BINDING PERIPLASMIC PROTEIN SIAP"/>
    <property type="match status" value="1"/>
</dbReference>
<dbReference type="OrthoDB" id="5670809at2"/>
<keyword evidence="4" id="KW-1185">Reference proteome</keyword>
<dbReference type="GO" id="GO:0055085">
    <property type="term" value="P:transmembrane transport"/>
    <property type="evidence" value="ECO:0007669"/>
    <property type="project" value="InterPro"/>
</dbReference>
<dbReference type="EMBL" id="AAOE01000001">
    <property type="protein sequence ID" value="EAR11193.1"/>
    <property type="molecule type" value="Genomic_DNA"/>
</dbReference>
<dbReference type="Pfam" id="PF03480">
    <property type="entry name" value="DctP"/>
    <property type="match status" value="1"/>
</dbReference>
<protein>
    <submittedName>
        <fullName evidence="3">DctP (Periplasmic C4-dicarboxylate binding protein)</fullName>
    </submittedName>
</protein>
<evidence type="ECO:0000256" key="2">
    <source>
        <dbReference type="SAM" id="SignalP"/>
    </source>
</evidence>
<feature type="chain" id="PRO_5002666290" evidence="2">
    <location>
        <begin position="19"/>
        <end position="296"/>
    </location>
</feature>
<dbReference type="InterPro" id="IPR038404">
    <property type="entry name" value="TRAP_DctP_sf"/>
</dbReference>
<keyword evidence="1 2" id="KW-0732">Signal</keyword>
<comment type="caution">
    <text evidence="3">The sequence shown here is derived from an EMBL/GenBank/DDBJ whole genome shotgun (WGS) entry which is preliminary data.</text>
</comment>
<dbReference type="HOGENOM" id="CLU_036176_6_0_6"/>
<dbReference type="NCBIfam" id="NF037995">
    <property type="entry name" value="TRAP_S1"/>
    <property type="match status" value="1"/>
</dbReference>
<dbReference type="RefSeq" id="WP_008044686.1">
    <property type="nucleotide sequence ID" value="NZ_CH724151.1"/>
</dbReference>
<dbReference type="AlphaFoldDB" id="A4B992"/>
<proteinExistence type="predicted"/>
<dbReference type="STRING" id="314283.MED297_19937"/>
<evidence type="ECO:0000256" key="1">
    <source>
        <dbReference type="ARBA" id="ARBA00022729"/>
    </source>
</evidence>
<gene>
    <name evidence="3" type="ORF">MED297_19937</name>
</gene>
<dbReference type="Gene3D" id="3.40.190.170">
    <property type="entry name" value="Bacterial extracellular solute-binding protein, family 7"/>
    <property type="match status" value="1"/>
</dbReference>
<evidence type="ECO:0000313" key="3">
    <source>
        <dbReference type="EMBL" id="EAR11193.1"/>
    </source>
</evidence>
<feature type="signal peptide" evidence="2">
    <location>
        <begin position="1"/>
        <end position="18"/>
    </location>
</feature>
<organism evidence="3 4">
    <name type="scientific">Reinekea blandensis MED297</name>
    <dbReference type="NCBI Taxonomy" id="314283"/>
    <lineage>
        <taxon>Bacteria</taxon>
        <taxon>Pseudomonadati</taxon>
        <taxon>Pseudomonadota</taxon>
        <taxon>Gammaproteobacteria</taxon>
        <taxon>Oceanospirillales</taxon>
        <taxon>Saccharospirillaceae</taxon>
        <taxon>Reinekea</taxon>
    </lineage>
</organism>
<dbReference type="Proteomes" id="UP000005953">
    <property type="component" value="Unassembled WGS sequence"/>
</dbReference>
<accession>A4B992</accession>
<dbReference type="InterPro" id="IPR018389">
    <property type="entry name" value="DctP_fam"/>
</dbReference>
<name>A4B992_9GAMM</name>
<evidence type="ECO:0000313" key="4">
    <source>
        <dbReference type="Proteomes" id="UP000005953"/>
    </source>
</evidence>
<sequence>MRFFLFWVLVSISSVTLAETTLKISTLYPPGSAAVTSLQSAAESIRQQTNGNVVLKVYPGGVMGDDSTVMRKMRIGQLHGALLSGTGLDLITDDLKDLSKPFQFDRIEQVYEARQTLDTDFRQRLAEEGWTAFGPLDGGFSYLMSKRPLSDLEAVRNTRLWLPNTRDIQKMADSLNVDYLVMNIGDVLTGLDTGAIDSLIAPPSAAFTLNWHSRFDYITQTPVLYTWGMLVMPDRVFRPLSDAERETVVSALTQWSDELDQRLRADNQKARQAINQLLEPNTFDASDINALRTSQR</sequence>